<comment type="caution">
    <text evidence="1">The sequence shown here is derived from an EMBL/GenBank/DDBJ whole genome shotgun (WGS) entry which is preliminary data.</text>
</comment>
<protein>
    <recommendedName>
        <fullName evidence="2">Ribosomal large subunit pseudouridine synthase B</fullName>
    </recommendedName>
</protein>
<dbReference type="EMBL" id="AJWZ01008012">
    <property type="protein sequence ID" value="EKC55316.1"/>
    <property type="molecule type" value="Genomic_DNA"/>
</dbReference>
<dbReference type="AlphaFoldDB" id="K1T7G4"/>
<feature type="non-terminal residue" evidence="1">
    <location>
        <position position="1"/>
    </location>
</feature>
<accession>K1T7G4</accession>
<name>K1T7G4_9ZZZZ</name>
<proteinExistence type="predicted"/>
<evidence type="ECO:0008006" key="2">
    <source>
        <dbReference type="Google" id="ProtNLM"/>
    </source>
</evidence>
<evidence type="ECO:0000313" key="1">
    <source>
        <dbReference type="EMBL" id="EKC55316.1"/>
    </source>
</evidence>
<organism evidence="1">
    <name type="scientific">human gut metagenome</name>
    <dbReference type="NCBI Taxonomy" id="408170"/>
    <lineage>
        <taxon>unclassified sequences</taxon>
        <taxon>metagenomes</taxon>
        <taxon>organismal metagenomes</taxon>
    </lineage>
</organism>
<gene>
    <name evidence="1" type="ORF">OBE_11621</name>
</gene>
<reference evidence="1" key="1">
    <citation type="journal article" date="2013" name="Environ. Microbiol.">
        <title>Microbiota from the distal guts of lean and obese adolescents exhibit partial functional redundancy besides clear differences in community structure.</title>
        <authorList>
            <person name="Ferrer M."/>
            <person name="Ruiz A."/>
            <person name="Lanza F."/>
            <person name="Haange S.B."/>
            <person name="Oberbach A."/>
            <person name="Till H."/>
            <person name="Bargiela R."/>
            <person name="Campoy C."/>
            <person name="Segura M.T."/>
            <person name="Richter M."/>
            <person name="von Bergen M."/>
            <person name="Seifert J."/>
            <person name="Suarez A."/>
        </authorList>
    </citation>
    <scope>NUCLEOTIDE SEQUENCE</scope>
</reference>
<sequence>GRKVLALHRRKIADLDVKNLEIGKWRYLTDNEVKRLLELDK</sequence>